<keyword evidence="1" id="KW-0732">Signal</keyword>
<evidence type="ECO:0000256" key="1">
    <source>
        <dbReference type="SAM" id="SignalP"/>
    </source>
</evidence>
<feature type="chain" id="PRO_5002247168" evidence="1">
    <location>
        <begin position="30"/>
        <end position="175"/>
    </location>
</feature>
<organism evidence="2 3">
    <name type="scientific">Monoraphidium neglectum</name>
    <dbReference type="NCBI Taxonomy" id="145388"/>
    <lineage>
        <taxon>Eukaryota</taxon>
        <taxon>Viridiplantae</taxon>
        <taxon>Chlorophyta</taxon>
        <taxon>core chlorophytes</taxon>
        <taxon>Chlorophyceae</taxon>
        <taxon>CS clade</taxon>
        <taxon>Sphaeropleales</taxon>
        <taxon>Selenastraceae</taxon>
        <taxon>Monoraphidium</taxon>
    </lineage>
</organism>
<feature type="signal peptide" evidence="1">
    <location>
        <begin position="1"/>
        <end position="29"/>
    </location>
</feature>
<accession>A0A0D2MEG5</accession>
<dbReference type="KEGG" id="mng:MNEG_14408"/>
<dbReference type="EMBL" id="KK104682">
    <property type="protein sequence ID" value="KIY93555.1"/>
    <property type="molecule type" value="Genomic_DNA"/>
</dbReference>
<sequence>MQATHSRGPAARAARAVAALLLVLPVLLAVLAGRGADAHGDITYPKARQVVANELGVGNVGGCPHCMQGGRAGAQPDICGAPGQGGQDVTSLYFGPQATLSAGQVVNFGLYINAQHGGRHWFSVCPLPRQQATQACFDKPEHQLVRADGSYGDGKRYYYMLGSGWGGKEGDYVLK</sequence>
<name>A0A0D2MEG5_9CHLO</name>
<dbReference type="GeneID" id="25731967"/>
<evidence type="ECO:0000313" key="3">
    <source>
        <dbReference type="Proteomes" id="UP000054498"/>
    </source>
</evidence>
<gene>
    <name evidence="2" type="ORF">MNEG_14408</name>
</gene>
<dbReference type="RefSeq" id="XP_013892575.1">
    <property type="nucleotide sequence ID" value="XM_014037121.1"/>
</dbReference>
<dbReference type="AlphaFoldDB" id="A0A0D2MEG5"/>
<keyword evidence="3" id="KW-1185">Reference proteome</keyword>
<protein>
    <submittedName>
        <fullName evidence="2">Uncharacterized protein</fullName>
    </submittedName>
</protein>
<reference evidence="2 3" key="1">
    <citation type="journal article" date="2013" name="BMC Genomics">
        <title>Reconstruction of the lipid metabolism for the microalga Monoraphidium neglectum from its genome sequence reveals characteristics suitable for biofuel production.</title>
        <authorList>
            <person name="Bogen C."/>
            <person name="Al-Dilaimi A."/>
            <person name="Albersmeier A."/>
            <person name="Wichmann J."/>
            <person name="Grundmann M."/>
            <person name="Rupp O."/>
            <person name="Lauersen K.J."/>
            <person name="Blifernez-Klassen O."/>
            <person name="Kalinowski J."/>
            <person name="Goesmann A."/>
            <person name="Mussgnug J.H."/>
            <person name="Kruse O."/>
        </authorList>
    </citation>
    <scope>NUCLEOTIDE SEQUENCE [LARGE SCALE GENOMIC DNA]</scope>
    <source>
        <strain evidence="2 3">SAG 48.87</strain>
    </source>
</reference>
<dbReference type="Proteomes" id="UP000054498">
    <property type="component" value="Unassembled WGS sequence"/>
</dbReference>
<evidence type="ECO:0000313" key="2">
    <source>
        <dbReference type="EMBL" id="KIY93555.1"/>
    </source>
</evidence>
<dbReference type="OrthoDB" id="545243at2759"/>
<proteinExistence type="predicted"/>